<dbReference type="AlphaFoldDB" id="A0AAP0B0T8"/>
<keyword evidence="3" id="KW-1185">Reference proteome</keyword>
<accession>A0AAP0B0T8</accession>
<proteinExistence type="predicted"/>
<sequence length="241" mass="26560">MRTERAKKPLSQELQALLATAQARARANCAMVAPWLMGKRPADDPSKMPADETSCPKKKKKKKKVKSVRRDRSKENQASPTPTPNRDDNPSSLRENQVVVAACREEPGPSSKPSAQKRKHSSLPSAPLKKPKSSAADKGKSIVTASDETPSIAGEMGVAEPVVETPAEIPLKPMPKEHQNFGFGERFLDAEGKLLLQWDPTTNRVTVSTLLLSWRERDTIIGDAFALSYGLYDREDPDTKY</sequence>
<evidence type="ECO:0000313" key="3">
    <source>
        <dbReference type="Proteomes" id="UP001418222"/>
    </source>
</evidence>
<reference evidence="2 3" key="1">
    <citation type="journal article" date="2022" name="Nat. Plants">
        <title>Genomes of leafy and leafless Platanthera orchids illuminate the evolution of mycoheterotrophy.</title>
        <authorList>
            <person name="Li M.H."/>
            <person name="Liu K.W."/>
            <person name="Li Z."/>
            <person name="Lu H.C."/>
            <person name="Ye Q.L."/>
            <person name="Zhang D."/>
            <person name="Wang J.Y."/>
            <person name="Li Y.F."/>
            <person name="Zhong Z.M."/>
            <person name="Liu X."/>
            <person name="Yu X."/>
            <person name="Liu D.K."/>
            <person name="Tu X.D."/>
            <person name="Liu B."/>
            <person name="Hao Y."/>
            <person name="Liao X.Y."/>
            <person name="Jiang Y.T."/>
            <person name="Sun W.H."/>
            <person name="Chen J."/>
            <person name="Chen Y.Q."/>
            <person name="Ai Y."/>
            <person name="Zhai J.W."/>
            <person name="Wu S.S."/>
            <person name="Zhou Z."/>
            <person name="Hsiao Y.Y."/>
            <person name="Wu W.L."/>
            <person name="Chen Y.Y."/>
            <person name="Lin Y.F."/>
            <person name="Hsu J.L."/>
            <person name="Li C.Y."/>
            <person name="Wang Z.W."/>
            <person name="Zhao X."/>
            <person name="Zhong W.Y."/>
            <person name="Ma X.K."/>
            <person name="Ma L."/>
            <person name="Huang J."/>
            <person name="Chen G.Z."/>
            <person name="Huang M.Z."/>
            <person name="Huang L."/>
            <person name="Peng D.H."/>
            <person name="Luo Y.B."/>
            <person name="Zou S.Q."/>
            <person name="Chen S.P."/>
            <person name="Lan S."/>
            <person name="Tsai W.C."/>
            <person name="Van de Peer Y."/>
            <person name="Liu Z.J."/>
        </authorList>
    </citation>
    <scope>NUCLEOTIDE SEQUENCE [LARGE SCALE GENOMIC DNA]</scope>
    <source>
        <strain evidence="2">Lor287</strain>
    </source>
</reference>
<dbReference type="Proteomes" id="UP001418222">
    <property type="component" value="Unassembled WGS sequence"/>
</dbReference>
<comment type="caution">
    <text evidence="2">The sequence shown here is derived from an EMBL/GenBank/DDBJ whole genome shotgun (WGS) entry which is preliminary data.</text>
</comment>
<protein>
    <submittedName>
        <fullName evidence="2">Uncharacterized protein</fullName>
    </submittedName>
</protein>
<feature type="compositionally biased region" description="Basic residues" evidence="1">
    <location>
        <begin position="56"/>
        <end position="67"/>
    </location>
</feature>
<dbReference type="EMBL" id="JBBWWQ010000018">
    <property type="protein sequence ID" value="KAK8921746.1"/>
    <property type="molecule type" value="Genomic_DNA"/>
</dbReference>
<organism evidence="2 3">
    <name type="scientific">Platanthera zijinensis</name>
    <dbReference type="NCBI Taxonomy" id="2320716"/>
    <lineage>
        <taxon>Eukaryota</taxon>
        <taxon>Viridiplantae</taxon>
        <taxon>Streptophyta</taxon>
        <taxon>Embryophyta</taxon>
        <taxon>Tracheophyta</taxon>
        <taxon>Spermatophyta</taxon>
        <taxon>Magnoliopsida</taxon>
        <taxon>Liliopsida</taxon>
        <taxon>Asparagales</taxon>
        <taxon>Orchidaceae</taxon>
        <taxon>Orchidoideae</taxon>
        <taxon>Orchideae</taxon>
        <taxon>Orchidinae</taxon>
        <taxon>Platanthera</taxon>
    </lineage>
</organism>
<name>A0AAP0B0T8_9ASPA</name>
<feature type="region of interest" description="Disordered" evidence="1">
    <location>
        <begin position="37"/>
        <end position="158"/>
    </location>
</feature>
<evidence type="ECO:0000256" key="1">
    <source>
        <dbReference type="SAM" id="MobiDB-lite"/>
    </source>
</evidence>
<gene>
    <name evidence="2" type="ORF">KSP39_PZI020436</name>
</gene>
<evidence type="ECO:0000313" key="2">
    <source>
        <dbReference type="EMBL" id="KAK8921746.1"/>
    </source>
</evidence>
<feature type="compositionally biased region" description="Basic and acidic residues" evidence="1">
    <location>
        <begin position="40"/>
        <end position="50"/>
    </location>
</feature>